<keyword evidence="1" id="KW-0812">Transmembrane</keyword>
<dbReference type="RefSeq" id="XP_040716402.1">
    <property type="nucleotide sequence ID" value="XM_040860169.1"/>
</dbReference>
<sequence>MKPKFQTATEVGGNWVFWGIFIFCYLIIHARCFCGFDKLLYIQTDSLTISLTVATAALGGAIIE</sequence>
<keyword evidence="1" id="KW-0472">Membrane</keyword>
<keyword evidence="1" id="KW-1133">Transmembrane helix</keyword>
<dbReference type="AlphaFoldDB" id="A0A1Y2E140"/>
<dbReference type="InParanoid" id="A0A1Y2E140"/>
<gene>
    <name evidence="2" type="ORF">BCR38DRAFT_432214</name>
</gene>
<reference evidence="2 3" key="1">
    <citation type="submission" date="2016-07" db="EMBL/GenBank/DDBJ databases">
        <title>Pervasive Adenine N6-methylation of Active Genes in Fungi.</title>
        <authorList>
            <consortium name="DOE Joint Genome Institute"/>
            <person name="Mondo S.J."/>
            <person name="Dannebaum R.O."/>
            <person name="Kuo R.C."/>
            <person name="Labutti K."/>
            <person name="Haridas S."/>
            <person name="Kuo A."/>
            <person name="Salamov A."/>
            <person name="Ahrendt S.R."/>
            <person name="Lipzen A."/>
            <person name="Sullivan W."/>
            <person name="Andreopoulos W.B."/>
            <person name="Clum A."/>
            <person name="Lindquist E."/>
            <person name="Daum C."/>
            <person name="Ramamoorthy G.K."/>
            <person name="Gryganskyi A."/>
            <person name="Culley D."/>
            <person name="Magnuson J.K."/>
            <person name="James T.Y."/>
            <person name="O'Malley M.A."/>
            <person name="Stajich J.E."/>
            <person name="Spatafora J.W."/>
            <person name="Visel A."/>
            <person name="Grigoriev I.V."/>
        </authorList>
    </citation>
    <scope>NUCLEOTIDE SEQUENCE [LARGE SCALE GENOMIC DNA]</scope>
    <source>
        <strain evidence="2 3">CBS 129021</strain>
    </source>
</reference>
<comment type="caution">
    <text evidence="2">The sequence shown here is derived from an EMBL/GenBank/DDBJ whole genome shotgun (WGS) entry which is preliminary data.</text>
</comment>
<feature type="transmembrane region" description="Helical" evidence="1">
    <location>
        <begin position="15"/>
        <end position="34"/>
    </location>
</feature>
<name>A0A1Y2E140_9PEZI</name>
<keyword evidence="3" id="KW-1185">Reference proteome</keyword>
<proteinExistence type="predicted"/>
<dbReference type="Proteomes" id="UP000193689">
    <property type="component" value="Unassembled WGS sequence"/>
</dbReference>
<evidence type="ECO:0000256" key="1">
    <source>
        <dbReference type="SAM" id="Phobius"/>
    </source>
</evidence>
<feature type="transmembrane region" description="Helical" evidence="1">
    <location>
        <begin position="46"/>
        <end position="63"/>
    </location>
</feature>
<evidence type="ECO:0000313" key="2">
    <source>
        <dbReference type="EMBL" id="ORY65250.1"/>
    </source>
</evidence>
<protein>
    <submittedName>
        <fullName evidence="2">Uncharacterized protein</fullName>
    </submittedName>
</protein>
<dbReference type="GeneID" id="63776381"/>
<accession>A0A1Y2E140</accession>
<organism evidence="2 3">
    <name type="scientific">Pseudomassariella vexata</name>
    <dbReference type="NCBI Taxonomy" id="1141098"/>
    <lineage>
        <taxon>Eukaryota</taxon>
        <taxon>Fungi</taxon>
        <taxon>Dikarya</taxon>
        <taxon>Ascomycota</taxon>
        <taxon>Pezizomycotina</taxon>
        <taxon>Sordariomycetes</taxon>
        <taxon>Xylariomycetidae</taxon>
        <taxon>Amphisphaeriales</taxon>
        <taxon>Pseudomassariaceae</taxon>
        <taxon>Pseudomassariella</taxon>
    </lineage>
</organism>
<dbReference type="EMBL" id="MCFJ01000006">
    <property type="protein sequence ID" value="ORY65250.1"/>
    <property type="molecule type" value="Genomic_DNA"/>
</dbReference>
<evidence type="ECO:0000313" key="3">
    <source>
        <dbReference type="Proteomes" id="UP000193689"/>
    </source>
</evidence>